<evidence type="ECO:0008006" key="5">
    <source>
        <dbReference type="Google" id="ProtNLM"/>
    </source>
</evidence>
<dbReference type="Ensembl" id="ENSAMXT00005011618.1">
    <property type="protein sequence ID" value="ENSAMXP00005010441.1"/>
    <property type="gene ID" value="ENSAMXG00005005826.1"/>
</dbReference>
<dbReference type="PANTHER" id="PTHR23095:SF51">
    <property type="entry name" value="PARANEOPLASTIC ANTIGEN MA1 HOMOLOG-RELATED"/>
    <property type="match status" value="1"/>
</dbReference>
<evidence type="ECO:0000259" key="2">
    <source>
        <dbReference type="Pfam" id="PF20846"/>
    </source>
</evidence>
<evidence type="ECO:0000259" key="1">
    <source>
        <dbReference type="Pfam" id="PF14893"/>
    </source>
</evidence>
<dbReference type="Pfam" id="PF14893">
    <property type="entry name" value="PNMA"/>
    <property type="match status" value="1"/>
</dbReference>
<dbReference type="PANTHER" id="PTHR23095">
    <property type="entry name" value="PARANEOPLASTIC ANTIGEN"/>
    <property type="match status" value="1"/>
</dbReference>
<feature type="domain" description="Paraneoplastic antigen Ma-like C-terminal" evidence="1">
    <location>
        <begin position="175"/>
        <end position="335"/>
    </location>
</feature>
<dbReference type="Proteomes" id="UP000694621">
    <property type="component" value="Unplaced"/>
</dbReference>
<organism evidence="3 4">
    <name type="scientific">Astyanax mexicanus</name>
    <name type="common">Blind cave fish</name>
    <name type="synonym">Astyanax fasciatus mexicanus</name>
    <dbReference type="NCBI Taxonomy" id="7994"/>
    <lineage>
        <taxon>Eukaryota</taxon>
        <taxon>Metazoa</taxon>
        <taxon>Chordata</taxon>
        <taxon>Craniata</taxon>
        <taxon>Vertebrata</taxon>
        <taxon>Euteleostomi</taxon>
        <taxon>Actinopterygii</taxon>
        <taxon>Neopterygii</taxon>
        <taxon>Teleostei</taxon>
        <taxon>Ostariophysi</taxon>
        <taxon>Characiformes</taxon>
        <taxon>Characoidei</taxon>
        <taxon>Acestrorhamphidae</taxon>
        <taxon>Acestrorhamphinae</taxon>
        <taxon>Astyanax</taxon>
    </lineage>
</organism>
<dbReference type="InterPro" id="IPR048271">
    <property type="entry name" value="PNMA_N"/>
</dbReference>
<dbReference type="Pfam" id="PF20846">
    <property type="entry name" value="PNMA_N"/>
    <property type="match status" value="1"/>
</dbReference>
<protein>
    <recommendedName>
        <fullName evidence="5">PNMA family member 1</fullName>
    </recommendedName>
</protein>
<dbReference type="InterPro" id="IPR048270">
    <property type="entry name" value="PNMA_C"/>
</dbReference>
<proteinExistence type="predicted"/>
<dbReference type="InterPro" id="IPR026523">
    <property type="entry name" value="PNMA"/>
</dbReference>
<accession>A0A8B9HIP3</accession>
<feature type="domain" description="Paraneoplastic antigen Ma-like N-terminal" evidence="2">
    <location>
        <begin position="13"/>
        <end position="101"/>
    </location>
</feature>
<evidence type="ECO:0000313" key="4">
    <source>
        <dbReference type="Proteomes" id="UP000694621"/>
    </source>
</evidence>
<sequence>MVDSQLYSKCQDILINWCRGEDLKVQHAILLIGVPEDLAVGQIEEVVHTVRCWGRVRIRGRSFNSETQSLLVLCECREKIDPDRVPPKLMPIDGSEPWTVVIANKMATDSDDFEHKLKKWLSAEGKTVGDLHSFYTPASSKQTKDEPLLRTMSEFLNQTRGVQIEGHSYRRLRTFSGVFPTPMGEEMLDPWLEQAYMMVEESECSEREKRRRILESVKGPALEIVKAVKYTDPDASPEAYLNAINSAFGTVESGEDLYFAFRLLHQSPGEKLSDFLRRLEQALTKVVGKGGLSAKDRDRVRIEQLLRGAVTSDLMLVQLRLRERKSDPPSFLDLLSEIRMEEEYQASRQKVNARILLGVTGHCACKSNVYY</sequence>
<evidence type="ECO:0000313" key="3">
    <source>
        <dbReference type="Ensembl" id="ENSAMXP00005010441.1"/>
    </source>
</evidence>
<reference evidence="3" key="1">
    <citation type="submission" date="2025-08" db="UniProtKB">
        <authorList>
            <consortium name="Ensembl"/>
        </authorList>
    </citation>
    <scope>IDENTIFICATION</scope>
</reference>
<name>A0A8B9HIP3_ASTMX</name>
<dbReference type="AlphaFoldDB" id="A0A8B9HIP3"/>